<dbReference type="InterPro" id="IPR001352">
    <property type="entry name" value="RNase_HII/HIII"/>
</dbReference>
<dbReference type="AlphaFoldDB" id="A0A9X2R170"/>
<dbReference type="GeneID" id="83729393"/>
<feature type="binding site" evidence="14 15">
    <location>
        <position position="112"/>
    </location>
    <ligand>
        <name>a divalent metal cation</name>
        <dbReference type="ChEBI" id="CHEBI:60240"/>
    </ligand>
</feature>
<evidence type="ECO:0000256" key="6">
    <source>
        <dbReference type="ARBA" id="ARBA00012180"/>
    </source>
</evidence>
<comment type="catalytic activity">
    <reaction evidence="1 14 15 16">
        <text>Endonucleolytic cleavage to 5'-phosphomonoester.</text>
        <dbReference type="EC" id="3.1.26.4"/>
    </reaction>
</comment>
<dbReference type="InterPro" id="IPR024567">
    <property type="entry name" value="RNase_HII/HIII_dom"/>
</dbReference>
<evidence type="ECO:0000256" key="13">
    <source>
        <dbReference type="ARBA" id="ARBA00023211"/>
    </source>
</evidence>
<dbReference type="EMBL" id="JANUAE010000001">
    <property type="protein sequence ID" value="MCS3708806.1"/>
    <property type="molecule type" value="Genomic_DNA"/>
</dbReference>
<evidence type="ECO:0000256" key="9">
    <source>
        <dbReference type="ARBA" id="ARBA00022722"/>
    </source>
</evidence>
<dbReference type="Gene3D" id="3.30.420.10">
    <property type="entry name" value="Ribonuclease H-like superfamily/Ribonuclease H"/>
    <property type="match status" value="1"/>
</dbReference>
<dbReference type="PROSITE" id="PS51975">
    <property type="entry name" value="RNASE_H_2"/>
    <property type="match status" value="1"/>
</dbReference>
<evidence type="ECO:0000313" key="20">
    <source>
        <dbReference type="EMBL" id="MCS3951783.1"/>
    </source>
</evidence>
<dbReference type="Pfam" id="PF01351">
    <property type="entry name" value="RNase_HII"/>
    <property type="match status" value="1"/>
</dbReference>
<feature type="domain" description="RNase H type-2" evidence="17">
    <location>
        <begin position="14"/>
        <end position="200"/>
    </location>
</feature>
<dbReference type="CDD" id="cd07182">
    <property type="entry name" value="RNase_HII_bacteria_HII_like"/>
    <property type="match status" value="1"/>
</dbReference>
<dbReference type="GO" id="GO:0005737">
    <property type="term" value="C:cytoplasm"/>
    <property type="evidence" value="ECO:0007669"/>
    <property type="project" value="UniProtKB-SubCell"/>
</dbReference>
<name>A0A9X2R170_9BACT</name>
<evidence type="ECO:0000256" key="12">
    <source>
        <dbReference type="ARBA" id="ARBA00022801"/>
    </source>
</evidence>
<evidence type="ECO:0000256" key="3">
    <source>
        <dbReference type="ARBA" id="ARBA00004065"/>
    </source>
</evidence>
<dbReference type="InterPro" id="IPR036397">
    <property type="entry name" value="RNaseH_sf"/>
</dbReference>
<dbReference type="HAMAP" id="MF_00052_B">
    <property type="entry name" value="RNase_HII_B"/>
    <property type="match status" value="1"/>
</dbReference>
<evidence type="ECO:0000256" key="2">
    <source>
        <dbReference type="ARBA" id="ARBA00001946"/>
    </source>
</evidence>
<dbReference type="PANTHER" id="PTHR10954:SF18">
    <property type="entry name" value="RIBONUCLEASE HII"/>
    <property type="match status" value="1"/>
</dbReference>
<comment type="function">
    <text evidence="3 14 16">Endonuclease that specifically degrades the RNA of RNA-DNA hybrids.</text>
</comment>
<evidence type="ECO:0000313" key="18">
    <source>
        <dbReference type="EMBL" id="MCS3677714.1"/>
    </source>
</evidence>
<dbReference type="PANTHER" id="PTHR10954">
    <property type="entry name" value="RIBONUCLEASE H2 SUBUNIT A"/>
    <property type="match status" value="1"/>
</dbReference>
<dbReference type="SUPFAM" id="SSF53098">
    <property type="entry name" value="Ribonuclease H-like"/>
    <property type="match status" value="1"/>
</dbReference>
<evidence type="ECO:0000256" key="8">
    <source>
        <dbReference type="ARBA" id="ARBA00022490"/>
    </source>
</evidence>
<dbReference type="Proteomes" id="UP001155057">
    <property type="component" value="Unassembled WGS sequence"/>
</dbReference>
<keyword evidence="12 14" id="KW-0378">Hydrolase</keyword>
<gene>
    <name evidence="14" type="primary">rnhB</name>
    <name evidence="19" type="ORF">GGP61_000393</name>
    <name evidence="18" type="ORF">GGP71_001637</name>
    <name evidence="20" type="ORF">GGP83_001735</name>
</gene>
<dbReference type="GO" id="GO:0003723">
    <property type="term" value="F:RNA binding"/>
    <property type="evidence" value="ECO:0007669"/>
    <property type="project" value="UniProtKB-UniRule"/>
</dbReference>
<evidence type="ECO:0000256" key="7">
    <source>
        <dbReference type="ARBA" id="ARBA00019179"/>
    </source>
</evidence>
<evidence type="ECO:0000256" key="14">
    <source>
        <dbReference type="HAMAP-Rule" id="MF_00052"/>
    </source>
</evidence>
<dbReference type="InterPro" id="IPR022898">
    <property type="entry name" value="RNase_HII"/>
</dbReference>
<feature type="binding site" evidence="14 15">
    <location>
        <position position="20"/>
    </location>
    <ligand>
        <name>a divalent metal cation</name>
        <dbReference type="ChEBI" id="CHEBI:60240"/>
    </ligand>
</feature>
<keyword evidence="11 14" id="KW-0255">Endonuclease</keyword>
<evidence type="ECO:0000256" key="16">
    <source>
        <dbReference type="RuleBase" id="RU003515"/>
    </source>
</evidence>
<keyword evidence="10 14" id="KW-0479">Metal-binding</keyword>
<reference evidence="18" key="1">
    <citation type="submission" date="2022-08" db="EMBL/GenBank/DDBJ databases">
        <title>Genomic Encyclopedia of Type Strains, Phase V (KMG-V): Genome sequencing to study the core and pangenomes of soil and plant-associated prokaryotes.</title>
        <authorList>
            <person name="Whitman W."/>
        </authorList>
    </citation>
    <scope>NUCLEOTIDE SEQUENCE</scope>
    <source>
        <strain evidence="18">0</strain>
        <strain evidence="20">SP2017</strain>
        <strain evidence="19">SP3049</strain>
    </source>
</reference>
<dbReference type="EMBL" id="JANUBB010000006">
    <property type="protein sequence ID" value="MCS3951783.1"/>
    <property type="molecule type" value="Genomic_DNA"/>
</dbReference>
<comment type="similarity">
    <text evidence="5 14 16">Belongs to the RNase HII family.</text>
</comment>
<evidence type="ECO:0000256" key="10">
    <source>
        <dbReference type="ARBA" id="ARBA00022723"/>
    </source>
</evidence>
<evidence type="ECO:0000256" key="11">
    <source>
        <dbReference type="ARBA" id="ARBA00022759"/>
    </source>
</evidence>
<evidence type="ECO:0000313" key="21">
    <source>
        <dbReference type="Proteomes" id="UP001155027"/>
    </source>
</evidence>
<dbReference type="SMR" id="A0A9X2R170"/>
<dbReference type="GO" id="GO:0030145">
    <property type="term" value="F:manganese ion binding"/>
    <property type="evidence" value="ECO:0007669"/>
    <property type="project" value="UniProtKB-UniRule"/>
</dbReference>
<proteinExistence type="inferred from homology"/>
<evidence type="ECO:0000256" key="15">
    <source>
        <dbReference type="PROSITE-ProRule" id="PRU01319"/>
    </source>
</evidence>
<evidence type="ECO:0000256" key="1">
    <source>
        <dbReference type="ARBA" id="ARBA00000077"/>
    </source>
</evidence>
<dbReference type="InterPro" id="IPR012337">
    <property type="entry name" value="RNaseH-like_sf"/>
</dbReference>
<dbReference type="Proteomes" id="UP001155010">
    <property type="component" value="Unassembled WGS sequence"/>
</dbReference>
<dbReference type="RefSeq" id="WP_011405090.1">
    <property type="nucleotide sequence ID" value="NZ_CALTRV010000012.1"/>
</dbReference>
<dbReference type="GO" id="GO:0006298">
    <property type="term" value="P:mismatch repair"/>
    <property type="evidence" value="ECO:0007669"/>
    <property type="project" value="TreeGrafter"/>
</dbReference>
<dbReference type="Proteomes" id="UP001155027">
    <property type="component" value="Unassembled WGS sequence"/>
</dbReference>
<sequence length="200" mass="21999">MLSHERRLWADGYERVAGLDEAGRGCLAGPVVAAAVIMPPQVEITAIQDSKALSEGQRLDARATIEDEAVAASIARCSPTEIDDRNILQAALEAMRRAASGCRPPPDFVLVDGNQWDRNLVDAPWPHETVVKGDAKSQSIAAASILAKTERDALMRDLHEAHPEYDWASNVGYPTQQHYDALREHGATPHHRQSFTLFRD</sequence>
<dbReference type="GO" id="GO:0043137">
    <property type="term" value="P:DNA replication, removal of RNA primer"/>
    <property type="evidence" value="ECO:0007669"/>
    <property type="project" value="TreeGrafter"/>
</dbReference>
<accession>A0A9X2R170</accession>
<organism evidence="18 21">
    <name type="scientific">Salinibacter ruber</name>
    <dbReference type="NCBI Taxonomy" id="146919"/>
    <lineage>
        <taxon>Bacteria</taxon>
        <taxon>Pseudomonadati</taxon>
        <taxon>Rhodothermota</taxon>
        <taxon>Rhodothermia</taxon>
        <taxon>Rhodothermales</taxon>
        <taxon>Salinibacteraceae</taxon>
        <taxon>Salinibacter</taxon>
    </lineage>
</organism>
<protein>
    <recommendedName>
        <fullName evidence="7 14">Ribonuclease HII</fullName>
        <shortName evidence="14">RNase HII</shortName>
        <ecNumber evidence="6 14">3.1.26.4</ecNumber>
    </recommendedName>
</protein>
<keyword evidence="9 14" id="KW-0540">Nuclease</keyword>
<dbReference type="EC" id="3.1.26.4" evidence="6 14"/>
<evidence type="ECO:0000256" key="5">
    <source>
        <dbReference type="ARBA" id="ARBA00007383"/>
    </source>
</evidence>
<dbReference type="GO" id="GO:0032299">
    <property type="term" value="C:ribonuclease H2 complex"/>
    <property type="evidence" value="ECO:0007669"/>
    <property type="project" value="TreeGrafter"/>
</dbReference>
<evidence type="ECO:0000313" key="19">
    <source>
        <dbReference type="EMBL" id="MCS3708806.1"/>
    </source>
</evidence>
<keyword evidence="13 14" id="KW-0464">Manganese</keyword>
<comment type="cofactor">
    <cofactor evidence="2">
        <name>Mg(2+)</name>
        <dbReference type="ChEBI" id="CHEBI:18420"/>
    </cofactor>
</comment>
<dbReference type="GO" id="GO:0004523">
    <property type="term" value="F:RNA-DNA hybrid ribonuclease activity"/>
    <property type="evidence" value="ECO:0007669"/>
    <property type="project" value="UniProtKB-UniRule"/>
</dbReference>
<feature type="binding site" evidence="14 15">
    <location>
        <position position="21"/>
    </location>
    <ligand>
        <name>a divalent metal cation</name>
        <dbReference type="ChEBI" id="CHEBI:60240"/>
    </ligand>
</feature>
<comment type="caution">
    <text evidence="18">The sequence shown here is derived from an EMBL/GenBank/DDBJ whole genome shotgun (WGS) entry which is preliminary data.</text>
</comment>
<dbReference type="NCBIfam" id="NF000595">
    <property type="entry name" value="PRK00015.1-3"/>
    <property type="match status" value="1"/>
</dbReference>
<dbReference type="EMBL" id="JANUAU010000004">
    <property type="protein sequence ID" value="MCS3677714.1"/>
    <property type="molecule type" value="Genomic_DNA"/>
</dbReference>
<comment type="cofactor">
    <cofactor evidence="14 15">
        <name>Mn(2+)</name>
        <dbReference type="ChEBI" id="CHEBI:29035"/>
    </cofactor>
    <cofactor evidence="14 15">
        <name>Mg(2+)</name>
        <dbReference type="ChEBI" id="CHEBI:18420"/>
    </cofactor>
    <text evidence="14 15">Manganese or magnesium. Binds 1 divalent metal ion per monomer in the absence of substrate. May bind a second metal ion after substrate binding.</text>
</comment>
<evidence type="ECO:0000256" key="4">
    <source>
        <dbReference type="ARBA" id="ARBA00004496"/>
    </source>
</evidence>
<keyword evidence="8 14" id="KW-0963">Cytoplasm</keyword>
<comment type="subcellular location">
    <subcellularLocation>
        <location evidence="4 14">Cytoplasm</location>
    </subcellularLocation>
</comment>
<evidence type="ECO:0000259" key="17">
    <source>
        <dbReference type="PROSITE" id="PS51975"/>
    </source>
</evidence>